<dbReference type="AlphaFoldDB" id="A0A6A6QE03"/>
<name>A0A6A6QE03_9PEZI</name>
<keyword evidence="3" id="KW-1185">Reference proteome</keyword>
<feature type="compositionally biased region" description="Polar residues" evidence="1">
    <location>
        <begin position="114"/>
        <end position="129"/>
    </location>
</feature>
<feature type="compositionally biased region" description="Polar residues" evidence="1">
    <location>
        <begin position="27"/>
        <end position="41"/>
    </location>
</feature>
<sequence length="585" mass="65263">MPPYNLRRSPEKSRKAKEAEDKPIDATTGTSSNSAGKTSTSWISSASDQLLKAPNYGTLQMLGQIQPSREPRARDFAGFRDITPSQDVDDTVQGVDDTTVADEDDTSITLFQARNSSSVTEESQATSADASRMDMDKTDFTMGDAETSTPKRTVHSSATDDAVADDDGTTYPDVEDLQTILLGQLTLSDTQCVLHCRDDEIARLHEAAPDAVLQRRDDLLDDLERLYRKQLFKTASDNSPMLLPRQIATDLVCSIESMKYFDLEFRGLDPDLVESRLKWAKWVATAAAAGLFHSPNQQCGSFREQFDAVDSLLVSVSTSVELSHAWGHTFCSPLRFVLWLYMSLLCKLLKAISSINSANHRQKRHQHTLHTLPGSQLFTKAIITMKPYSLRVDPKRTQKQKEADQNQKSIPSTAQKAAQEQGKASIHSIRVAAETNTLTALAPPQSSHNEAAKQGLDVHTGDTQCENHCREEEVARLRSTVPNSNLAHRNRMLEGLERFYDIETAKAIKNDQNIPSIDQISTYLAGYLEEVQTLDIEYRGFDPNFVRANVEWAKWIANSAASGLFHRPDERYGSFQKQVQRAFGE</sequence>
<feature type="region of interest" description="Disordered" evidence="1">
    <location>
        <begin position="1"/>
        <end position="41"/>
    </location>
</feature>
<evidence type="ECO:0000313" key="2">
    <source>
        <dbReference type="EMBL" id="KAF2490240.1"/>
    </source>
</evidence>
<organism evidence="2 3">
    <name type="scientific">Lophium mytilinum</name>
    <dbReference type="NCBI Taxonomy" id="390894"/>
    <lineage>
        <taxon>Eukaryota</taxon>
        <taxon>Fungi</taxon>
        <taxon>Dikarya</taxon>
        <taxon>Ascomycota</taxon>
        <taxon>Pezizomycotina</taxon>
        <taxon>Dothideomycetes</taxon>
        <taxon>Pleosporomycetidae</taxon>
        <taxon>Mytilinidiales</taxon>
        <taxon>Mytilinidiaceae</taxon>
        <taxon>Lophium</taxon>
    </lineage>
</organism>
<gene>
    <name evidence="2" type="ORF">BU16DRAFT_566270</name>
</gene>
<evidence type="ECO:0000256" key="1">
    <source>
        <dbReference type="SAM" id="MobiDB-lite"/>
    </source>
</evidence>
<proteinExistence type="predicted"/>
<feature type="region of interest" description="Disordered" evidence="1">
    <location>
        <begin position="114"/>
        <end position="167"/>
    </location>
</feature>
<feature type="region of interest" description="Disordered" evidence="1">
    <location>
        <begin position="390"/>
        <end position="425"/>
    </location>
</feature>
<accession>A0A6A6QE03</accession>
<feature type="compositionally biased region" description="Basic and acidic residues" evidence="1">
    <location>
        <begin position="8"/>
        <end position="24"/>
    </location>
</feature>
<evidence type="ECO:0000313" key="3">
    <source>
        <dbReference type="Proteomes" id="UP000799750"/>
    </source>
</evidence>
<dbReference type="Proteomes" id="UP000799750">
    <property type="component" value="Unassembled WGS sequence"/>
</dbReference>
<feature type="compositionally biased region" description="Basic and acidic residues" evidence="1">
    <location>
        <begin position="392"/>
        <end position="405"/>
    </location>
</feature>
<dbReference type="EMBL" id="MU004197">
    <property type="protein sequence ID" value="KAF2490240.1"/>
    <property type="molecule type" value="Genomic_DNA"/>
</dbReference>
<feature type="compositionally biased region" description="Polar residues" evidence="1">
    <location>
        <begin position="406"/>
        <end position="418"/>
    </location>
</feature>
<feature type="compositionally biased region" description="Polar residues" evidence="1">
    <location>
        <begin position="146"/>
        <end position="157"/>
    </location>
</feature>
<dbReference type="OrthoDB" id="10552971at2759"/>
<reference evidence="2" key="1">
    <citation type="journal article" date="2020" name="Stud. Mycol.">
        <title>101 Dothideomycetes genomes: a test case for predicting lifestyles and emergence of pathogens.</title>
        <authorList>
            <person name="Haridas S."/>
            <person name="Albert R."/>
            <person name="Binder M."/>
            <person name="Bloem J."/>
            <person name="Labutti K."/>
            <person name="Salamov A."/>
            <person name="Andreopoulos B."/>
            <person name="Baker S."/>
            <person name="Barry K."/>
            <person name="Bills G."/>
            <person name="Bluhm B."/>
            <person name="Cannon C."/>
            <person name="Castanera R."/>
            <person name="Culley D."/>
            <person name="Daum C."/>
            <person name="Ezra D."/>
            <person name="Gonzalez J."/>
            <person name="Henrissat B."/>
            <person name="Kuo A."/>
            <person name="Liang C."/>
            <person name="Lipzen A."/>
            <person name="Lutzoni F."/>
            <person name="Magnuson J."/>
            <person name="Mondo S."/>
            <person name="Nolan M."/>
            <person name="Ohm R."/>
            <person name="Pangilinan J."/>
            <person name="Park H.-J."/>
            <person name="Ramirez L."/>
            <person name="Alfaro M."/>
            <person name="Sun H."/>
            <person name="Tritt A."/>
            <person name="Yoshinaga Y."/>
            <person name="Zwiers L.-H."/>
            <person name="Turgeon B."/>
            <person name="Goodwin S."/>
            <person name="Spatafora J."/>
            <person name="Crous P."/>
            <person name="Grigoriev I."/>
        </authorList>
    </citation>
    <scope>NUCLEOTIDE SEQUENCE</scope>
    <source>
        <strain evidence="2">CBS 269.34</strain>
    </source>
</reference>
<protein>
    <submittedName>
        <fullName evidence="2">Uncharacterized protein</fullName>
    </submittedName>
</protein>